<protein>
    <submittedName>
        <fullName evidence="1">Uncharacterized protein</fullName>
    </submittedName>
</protein>
<dbReference type="EMBL" id="JNVN01000174">
    <property type="protein sequence ID" value="KHJ35981.1"/>
    <property type="molecule type" value="Genomic_DNA"/>
</dbReference>
<accession>A0A0B1PGJ0</accession>
<evidence type="ECO:0000313" key="2">
    <source>
        <dbReference type="Proteomes" id="UP000030854"/>
    </source>
</evidence>
<proteinExistence type="predicted"/>
<dbReference type="Proteomes" id="UP000030854">
    <property type="component" value="Unassembled WGS sequence"/>
</dbReference>
<evidence type="ECO:0000313" key="1">
    <source>
        <dbReference type="EMBL" id="KHJ35981.1"/>
    </source>
</evidence>
<reference evidence="1 2" key="1">
    <citation type="journal article" date="2014" name="BMC Genomics">
        <title>Adaptive genomic structural variation in the grape powdery mildew pathogen, Erysiphe necator.</title>
        <authorList>
            <person name="Jones L."/>
            <person name="Riaz S."/>
            <person name="Morales-Cruz A."/>
            <person name="Amrine K.C."/>
            <person name="McGuire B."/>
            <person name="Gubler W.D."/>
            <person name="Walker M.A."/>
            <person name="Cantu D."/>
        </authorList>
    </citation>
    <scope>NUCLEOTIDE SEQUENCE [LARGE SCALE GENOMIC DNA]</scope>
    <source>
        <strain evidence="2">c</strain>
    </source>
</reference>
<keyword evidence="2" id="KW-1185">Reference proteome</keyword>
<dbReference type="AlphaFoldDB" id="A0A0B1PGJ0"/>
<name>A0A0B1PGJ0_UNCNE</name>
<dbReference type="HOGENOM" id="CLU_850448_0_0_1"/>
<organism evidence="1 2">
    <name type="scientific">Uncinula necator</name>
    <name type="common">Grape powdery mildew</name>
    <dbReference type="NCBI Taxonomy" id="52586"/>
    <lineage>
        <taxon>Eukaryota</taxon>
        <taxon>Fungi</taxon>
        <taxon>Dikarya</taxon>
        <taxon>Ascomycota</taxon>
        <taxon>Pezizomycotina</taxon>
        <taxon>Leotiomycetes</taxon>
        <taxon>Erysiphales</taxon>
        <taxon>Erysiphaceae</taxon>
        <taxon>Erysiphe</taxon>
    </lineage>
</organism>
<sequence>MYDHEGTKNRPKFRSFQSQPNYSYAQPEVMEYPEIRTSHDWLPQVSSPIFHPTRTHLINRGIPSIPKICAPYESSYPVIAFSREENRFKRTLNPRLTTSLQLSEGLLPSLKSPVFGEERLHDVTSEPEGQKSTAILNHPYSREQLHCVRYLKEDLHLPWNRVFEEFHRIFSDQPGFIVRESEAALTSRSYRDNFIYASMNNRPLLNSNGMPIRVQAKVRQRLVAQEKHIPFKLVEKHPSWAIKYDWVRPEHRVIAQAILDGSDPVYYNSKKDQHRRIIEQAEQIEENMMSKSADADLFVDTRDPHHLHTTPHHLHFGHNFSSSLHKN</sequence>
<gene>
    <name evidence="1" type="ORF">EV44_g1241</name>
</gene>
<comment type="caution">
    <text evidence="1">The sequence shown here is derived from an EMBL/GenBank/DDBJ whole genome shotgun (WGS) entry which is preliminary data.</text>
</comment>